<evidence type="ECO:0000256" key="1">
    <source>
        <dbReference type="SAM" id="MobiDB-lite"/>
    </source>
</evidence>
<evidence type="ECO:0000313" key="3">
    <source>
        <dbReference type="Proteomes" id="UP000799750"/>
    </source>
</evidence>
<feature type="region of interest" description="Disordered" evidence="1">
    <location>
        <begin position="179"/>
        <end position="205"/>
    </location>
</feature>
<evidence type="ECO:0000313" key="2">
    <source>
        <dbReference type="EMBL" id="KAF2494195.1"/>
    </source>
</evidence>
<proteinExistence type="predicted"/>
<reference evidence="2" key="1">
    <citation type="journal article" date="2020" name="Stud. Mycol.">
        <title>101 Dothideomycetes genomes: a test case for predicting lifestyles and emergence of pathogens.</title>
        <authorList>
            <person name="Haridas S."/>
            <person name="Albert R."/>
            <person name="Binder M."/>
            <person name="Bloem J."/>
            <person name="Labutti K."/>
            <person name="Salamov A."/>
            <person name="Andreopoulos B."/>
            <person name="Baker S."/>
            <person name="Barry K."/>
            <person name="Bills G."/>
            <person name="Bluhm B."/>
            <person name="Cannon C."/>
            <person name="Castanera R."/>
            <person name="Culley D."/>
            <person name="Daum C."/>
            <person name="Ezra D."/>
            <person name="Gonzalez J."/>
            <person name="Henrissat B."/>
            <person name="Kuo A."/>
            <person name="Liang C."/>
            <person name="Lipzen A."/>
            <person name="Lutzoni F."/>
            <person name="Magnuson J."/>
            <person name="Mondo S."/>
            <person name="Nolan M."/>
            <person name="Ohm R."/>
            <person name="Pangilinan J."/>
            <person name="Park H.-J."/>
            <person name="Ramirez L."/>
            <person name="Alfaro M."/>
            <person name="Sun H."/>
            <person name="Tritt A."/>
            <person name="Yoshinaga Y."/>
            <person name="Zwiers L.-H."/>
            <person name="Turgeon B."/>
            <person name="Goodwin S."/>
            <person name="Spatafora J."/>
            <person name="Crous P."/>
            <person name="Grigoriev I."/>
        </authorList>
    </citation>
    <scope>NUCLEOTIDE SEQUENCE</scope>
    <source>
        <strain evidence="2">CBS 269.34</strain>
    </source>
</reference>
<dbReference type="EMBL" id="MU004191">
    <property type="protein sequence ID" value="KAF2494195.1"/>
    <property type="molecule type" value="Genomic_DNA"/>
</dbReference>
<dbReference type="Proteomes" id="UP000799750">
    <property type="component" value="Unassembled WGS sequence"/>
</dbReference>
<accession>A0A6A6QP73</accession>
<protein>
    <submittedName>
        <fullName evidence="2">Uncharacterized protein</fullName>
    </submittedName>
</protein>
<gene>
    <name evidence="2" type="ORF">BU16DRAFT_563129</name>
</gene>
<dbReference type="AlphaFoldDB" id="A0A6A6QP73"/>
<keyword evidence="3" id="KW-1185">Reference proteome</keyword>
<organism evidence="2 3">
    <name type="scientific">Lophium mytilinum</name>
    <dbReference type="NCBI Taxonomy" id="390894"/>
    <lineage>
        <taxon>Eukaryota</taxon>
        <taxon>Fungi</taxon>
        <taxon>Dikarya</taxon>
        <taxon>Ascomycota</taxon>
        <taxon>Pezizomycotina</taxon>
        <taxon>Dothideomycetes</taxon>
        <taxon>Pleosporomycetidae</taxon>
        <taxon>Mytilinidiales</taxon>
        <taxon>Mytilinidiaceae</taxon>
        <taxon>Lophium</taxon>
    </lineage>
</organism>
<dbReference type="OrthoDB" id="3760002at2759"/>
<name>A0A6A6QP73_9PEZI</name>
<sequence>MAIVNPGAGLAARLFWQLLNLHSRTPVAAKAGSFPAGSPSGLVTGTDAILMSTAVLVASNLVKPVSLWPQPVPPGCHVDAGLARDPFAAPGRGLSANLLVVCSALHSTAITSRLDAALKPTQHGNASTAPARGRGRLHAEGHHVPMWTGESGPVISGARRCLYKAAHCALPLSIVDSSSTSHAPHTQLPAASAPPLSSSSYSSPQGSPLLSRRLVLVRPAASATAQAPAPDPDHSRPIPTSPTKLARPGLARSPPIVVVVVRATLFSSLQATGLQLSSTQLALPPYLDPRNRQAATMCQKFVHTYSCGHQMVQKAECATSRSTNCGVLQVKNIKHDEKCDSCDH</sequence>
<feature type="region of interest" description="Disordered" evidence="1">
    <location>
        <begin position="221"/>
        <end position="249"/>
    </location>
</feature>
<feature type="compositionally biased region" description="Low complexity" evidence="1">
    <location>
        <begin position="188"/>
        <end position="205"/>
    </location>
</feature>